<accession>A0AAD1XPM5</accession>
<dbReference type="GO" id="GO:0008312">
    <property type="term" value="F:7S RNA binding"/>
    <property type="evidence" value="ECO:0007669"/>
    <property type="project" value="InterPro"/>
</dbReference>
<reference evidence="6" key="1">
    <citation type="submission" date="2023-07" db="EMBL/GenBank/DDBJ databases">
        <authorList>
            <consortium name="AG Swart"/>
            <person name="Singh M."/>
            <person name="Singh A."/>
            <person name="Seah K."/>
            <person name="Emmerich C."/>
        </authorList>
    </citation>
    <scope>NUCLEOTIDE SEQUENCE</scope>
    <source>
        <strain evidence="6">DP1</strain>
    </source>
</reference>
<proteinExistence type="predicted"/>
<evidence type="ECO:0000256" key="4">
    <source>
        <dbReference type="ARBA" id="ARBA00023274"/>
    </source>
</evidence>
<evidence type="ECO:0000256" key="3">
    <source>
        <dbReference type="ARBA" id="ARBA00023135"/>
    </source>
</evidence>
<feature type="region of interest" description="Disordered" evidence="5">
    <location>
        <begin position="110"/>
        <end position="161"/>
    </location>
</feature>
<dbReference type="AlphaFoldDB" id="A0AAD1XPM5"/>
<evidence type="ECO:0000256" key="1">
    <source>
        <dbReference type="ARBA" id="ARBA00004496"/>
    </source>
</evidence>
<dbReference type="GO" id="GO:0006617">
    <property type="term" value="P:SRP-dependent cotranslational protein targeting to membrane, signal sequence recognition"/>
    <property type="evidence" value="ECO:0007669"/>
    <property type="project" value="TreeGrafter"/>
</dbReference>
<keyword evidence="2" id="KW-0963">Cytoplasm</keyword>
<sequence>MEESQIKHWQVIYPAYINKKLTIQQGRRVGKEVGVANPTLPEIAQICQSLGLKSCMEPHKGYPKNPFTRGRVKVLLKDDDGQMQHDTIMTKKALLLKLCQLFPKLKTRQENPDGVDAALEEEKALEAAANAEPAPQTRAEKKEQKKAEKKKNKKKGKKKCC</sequence>
<comment type="caution">
    <text evidence="6">The sequence shown here is derived from an EMBL/GenBank/DDBJ whole genome shotgun (WGS) entry which is preliminary data.</text>
</comment>
<feature type="compositionally biased region" description="Basic residues" evidence="5">
    <location>
        <begin position="147"/>
        <end position="161"/>
    </location>
</feature>
<keyword evidence="3" id="KW-0733">Signal recognition particle</keyword>
<evidence type="ECO:0000313" key="7">
    <source>
        <dbReference type="Proteomes" id="UP001295684"/>
    </source>
</evidence>
<dbReference type="PANTHER" id="PTHR17453:SF0">
    <property type="entry name" value="SIGNAL RECOGNITION PARTICLE 19 KDA PROTEIN"/>
    <property type="match status" value="1"/>
</dbReference>
<dbReference type="SUPFAM" id="SSF69695">
    <property type="entry name" value="SRP19"/>
    <property type="match status" value="1"/>
</dbReference>
<dbReference type="InterPro" id="IPR002778">
    <property type="entry name" value="Signal_recog_particle_SRP19"/>
</dbReference>
<dbReference type="Proteomes" id="UP001295684">
    <property type="component" value="Unassembled WGS sequence"/>
</dbReference>
<evidence type="ECO:0000313" key="6">
    <source>
        <dbReference type="EMBL" id="CAI2376768.1"/>
    </source>
</evidence>
<dbReference type="GO" id="GO:0005786">
    <property type="term" value="C:signal recognition particle, endoplasmic reticulum targeting"/>
    <property type="evidence" value="ECO:0007669"/>
    <property type="project" value="UniProtKB-KW"/>
</dbReference>
<name>A0AAD1XPM5_EUPCR</name>
<dbReference type="InterPro" id="IPR036521">
    <property type="entry name" value="SRP19-like_sf"/>
</dbReference>
<keyword evidence="4" id="KW-0687">Ribonucleoprotein</keyword>
<keyword evidence="7" id="KW-1185">Reference proteome</keyword>
<evidence type="ECO:0000256" key="5">
    <source>
        <dbReference type="SAM" id="MobiDB-lite"/>
    </source>
</evidence>
<organism evidence="6 7">
    <name type="scientific">Euplotes crassus</name>
    <dbReference type="NCBI Taxonomy" id="5936"/>
    <lineage>
        <taxon>Eukaryota</taxon>
        <taxon>Sar</taxon>
        <taxon>Alveolata</taxon>
        <taxon>Ciliophora</taxon>
        <taxon>Intramacronucleata</taxon>
        <taxon>Spirotrichea</taxon>
        <taxon>Hypotrichia</taxon>
        <taxon>Euplotida</taxon>
        <taxon>Euplotidae</taxon>
        <taxon>Moneuplotes</taxon>
    </lineage>
</organism>
<protein>
    <recommendedName>
        <fullName evidence="8">Signal recognition particle 19 kDa protein</fullName>
    </recommendedName>
</protein>
<evidence type="ECO:0000256" key="2">
    <source>
        <dbReference type="ARBA" id="ARBA00022490"/>
    </source>
</evidence>
<gene>
    <name evidence="6" type="ORF">ECRASSUSDP1_LOCUS18143</name>
</gene>
<comment type="subcellular location">
    <subcellularLocation>
        <location evidence="1">Cytoplasm</location>
    </subcellularLocation>
</comment>
<dbReference type="Gene3D" id="3.30.56.30">
    <property type="entry name" value="Signal recognition particle, SRP19-like subunit"/>
    <property type="match status" value="1"/>
</dbReference>
<dbReference type="Pfam" id="PF01922">
    <property type="entry name" value="SRP19"/>
    <property type="match status" value="1"/>
</dbReference>
<dbReference type="PANTHER" id="PTHR17453">
    <property type="entry name" value="SIGNAL RECOGNITION PARTICLE 19 KD PROTEIN"/>
    <property type="match status" value="1"/>
</dbReference>
<evidence type="ECO:0008006" key="8">
    <source>
        <dbReference type="Google" id="ProtNLM"/>
    </source>
</evidence>
<feature type="compositionally biased region" description="Low complexity" evidence="5">
    <location>
        <begin position="126"/>
        <end position="135"/>
    </location>
</feature>
<dbReference type="EMBL" id="CAMPGE010018343">
    <property type="protein sequence ID" value="CAI2376768.1"/>
    <property type="molecule type" value="Genomic_DNA"/>
</dbReference>